<gene>
    <name evidence="3" type="ORF">SAMN06295912_11430</name>
</gene>
<dbReference type="RefSeq" id="WP_179220834.1">
    <property type="nucleotide sequence ID" value="NZ_FZOS01000014.1"/>
</dbReference>
<evidence type="ECO:0000256" key="1">
    <source>
        <dbReference type="ARBA" id="ARBA00006484"/>
    </source>
</evidence>
<evidence type="ECO:0000313" key="4">
    <source>
        <dbReference type="Proteomes" id="UP000198281"/>
    </source>
</evidence>
<dbReference type="PROSITE" id="PS00061">
    <property type="entry name" value="ADH_SHORT"/>
    <property type="match status" value="1"/>
</dbReference>
<evidence type="ECO:0000313" key="3">
    <source>
        <dbReference type="EMBL" id="SNS73693.1"/>
    </source>
</evidence>
<accession>A0A239GYR1</accession>
<proteinExistence type="inferred from homology"/>
<dbReference type="PRINTS" id="PR00081">
    <property type="entry name" value="GDHRDH"/>
</dbReference>
<evidence type="ECO:0000256" key="2">
    <source>
        <dbReference type="ARBA" id="ARBA00023002"/>
    </source>
</evidence>
<dbReference type="CDD" id="cd05233">
    <property type="entry name" value="SDR_c"/>
    <property type="match status" value="1"/>
</dbReference>
<dbReference type="Proteomes" id="UP000198281">
    <property type="component" value="Unassembled WGS sequence"/>
</dbReference>
<dbReference type="GO" id="GO:0016491">
    <property type="term" value="F:oxidoreductase activity"/>
    <property type="evidence" value="ECO:0007669"/>
    <property type="project" value="UniProtKB-KW"/>
</dbReference>
<dbReference type="Gene3D" id="3.40.50.720">
    <property type="entry name" value="NAD(P)-binding Rossmann-like Domain"/>
    <property type="match status" value="1"/>
</dbReference>
<dbReference type="EMBL" id="FZOS01000014">
    <property type="protein sequence ID" value="SNS73693.1"/>
    <property type="molecule type" value="Genomic_DNA"/>
</dbReference>
<dbReference type="PANTHER" id="PTHR24321:SF14">
    <property type="entry name" value="SHORT-CHAIN TYPE DEHYDROGENASE_REDUCTASE BLR2146-RELATED"/>
    <property type="match status" value="1"/>
</dbReference>
<sequence length="252" mass="26219">MRGLNGKAGVIAGGGRGIGAATATRLAEEGAAVVIGDIQGEWAEATAQRIRDAGGKATGFALDICDPASVQAMVKTCLDTYGRLDYFHANAAGGTQGDIDALTIDLAVFDRSIELNLKSYLICTQAAVPVMLEQGGGAMLYTSSGAAYGGAPWQVAYPVAKNGVHALMRHVAARYGKQGIRANVVCPGLVLTEAAREHLNDEYMEAGLKRAASPRLGKPEDLAAMSAFLMSDDAEWITGQVISVNGGMAMRD</sequence>
<dbReference type="InterPro" id="IPR020904">
    <property type="entry name" value="Sc_DH/Rdtase_CS"/>
</dbReference>
<keyword evidence="4" id="KW-1185">Reference proteome</keyword>
<dbReference type="PANTHER" id="PTHR24321">
    <property type="entry name" value="DEHYDROGENASES, SHORT CHAIN"/>
    <property type="match status" value="1"/>
</dbReference>
<dbReference type="SUPFAM" id="SSF51735">
    <property type="entry name" value="NAD(P)-binding Rossmann-fold domains"/>
    <property type="match status" value="1"/>
</dbReference>
<dbReference type="Pfam" id="PF13561">
    <property type="entry name" value="adh_short_C2"/>
    <property type="match status" value="1"/>
</dbReference>
<reference evidence="4" key="1">
    <citation type="submission" date="2017-06" db="EMBL/GenBank/DDBJ databases">
        <authorList>
            <person name="Varghese N."/>
            <person name="Submissions S."/>
        </authorList>
    </citation>
    <scope>NUCLEOTIDE SEQUENCE [LARGE SCALE GENOMIC DNA]</scope>
    <source>
        <strain evidence="4">LNB2</strain>
    </source>
</reference>
<dbReference type="InterPro" id="IPR036291">
    <property type="entry name" value="NAD(P)-bd_dom_sf"/>
</dbReference>
<protein>
    <submittedName>
        <fullName evidence="3">NAD(P)-dependent dehydrogenase, short-chain alcohol dehydrogenase family</fullName>
    </submittedName>
</protein>
<dbReference type="FunFam" id="3.40.50.720:FF:000084">
    <property type="entry name" value="Short-chain dehydrogenase reductase"/>
    <property type="match status" value="1"/>
</dbReference>
<dbReference type="AlphaFoldDB" id="A0A239GYR1"/>
<dbReference type="InterPro" id="IPR002347">
    <property type="entry name" value="SDR_fam"/>
</dbReference>
<organism evidence="3 4">
    <name type="scientific">Edaphosphingomonas laterariae</name>
    <dbReference type="NCBI Taxonomy" id="861865"/>
    <lineage>
        <taxon>Bacteria</taxon>
        <taxon>Pseudomonadati</taxon>
        <taxon>Pseudomonadota</taxon>
        <taxon>Alphaproteobacteria</taxon>
        <taxon>Sphingomonadales</taxon>
        <taxon>Rhizorhabdaceae</taxon>
        <taxon>Edaphosphingomonas</taxon>
    </lineage>
</organism>
<keyword evidence="2" id="KW-0560">Oxidoreductase</keyword>
<name>A0A239GYR1_9SPHN</name>
<comment type="similarity">
    <text evidence="1">Belongs to the short-chain dehydrogenases/reductases (SDR) family.</text>
</comment>